<keyword evidence="1" id="KW-1185">Reference proteome</keyword>
<dbReference type="AlphaFoldDB" id="A0A914R6I3"/>
<evidence type="ECO:0000313" key="2">
    <source>
        <dbReference type="WBParaSite" id="PDA_v2.g7035.t1"/>
    </source>
</evidence>
<name>A0A914R6I3_9BILA</name>
<organism evidence="1 2">
    <name type="scientific">Panagrolaimus davidi</name>
    <dbReference type="NCBI Taxonomy" id="227884"/>
    <lineage>
        <taxon>Eukaryota</taxon>
        <taxon>Metazoa</taxon>
        <taxon>Ecdysozoa</taxon>
        <taxon>Nematoda</taxon>
        <taxon>Chromadorea</taxon>
        <taxon>Rhabditida</taxon>
        <taxon>Tylenchina</taxon>
        <taxon>Panagrolaimomorpha</taxon>
        <taxon>Panagrolaimoidea</taxon>
        <taxon>Panagrolaimidae</taxon>
        <taxon>Panagrolaimus</taxon>
    </lineage>
</organism>
<dbReference type="WBParaSite" id="PDA_v2.g7035.t1">
    <property type="protein sequence ID" value="PDA_v2.g7035.t1"/>
    <property type="gene ID" value="PDA_v2.g7035"/>
</dbReference>
<sequence>MTEAILNNYRNSYATPKIVCEFDPKPVAVQYSHETNGGRTLGVFIRQLYDIQYDEIKIIIDAFYPKHRY</sequence>
<evidence type="ECO:0000313" key="1">
    <source>
        <dbReference type="Proteomes" id="UP000887578"/>
    </source>
</evidence>
<dbReference type="Proteomes" id="UP000887578">
    <property type="component" value="Unplaced"/>
</dbReference>
<reference evidence="2" key="1">
    <citation type="submission" date="2022-11" db="UniProtKB">
        <authorList>
            <consortium name="WormBaseParasite"/>
        </authorList>
    </citation>
    <scope>IDENTIFICATION</scope>
</reference>
<protein>
    <submittedName>
        <fullName evidence="2">Uncharacterized protein</fullName>
    </submittedName>
</protein>
<accession>A0A914R6I3</accession>
<proteinExistence type="predicted"/>